<reference evidence="1" key="1">
    <citation type="submission" date="2013-07" db="EMBL/GenBank/DDBJ databases">
        <title>Midgut Transcriptome Profiling of Anoplphora glabripennis, a Lignocellulose Degrading, Wood-Boring Cerambycid.</title>
        <authorList>
            <person name="Scully E.D."/>
            <person name="Hoover K."/>
            <person name="Carlson J.E."/>
            <person name="Tien M."/>
            <person name="Geib S.M."/>
        </authorList>
    </citation>
    <scope>NUCLEOTIDE SEQUENCE</scope>
</reference>
<dbReference type="InterPro" id="IPR012674">
    <property type="entry name" value="Calycin"/>
</dbReference>
<name>V5I8Z4_ANOGL</name>
<proteinExistence type="predicted"/>
<protein>
    <submittedName>
        <fullName evidence="1">Fatty acid-binding protein, adipocyte</fullName>
    </submittedName>
</protein>
<sequence length="133" mass="14549">MSKLVGKYQLAENKNFYEYLVELGVPEDRAKNAKEVKGTLEVKADGNKVTLANDNPPHTTDYIIGQEVDEKMGEAVLKSTASLNGNVLTISSIKDGKPSGNRTLTFSDSGLEMVIKDSKDGKPLSATRIYKRI</sequence>
<dbReference type="Gene3D" id="2.40.128.20">
    <property type="match status" value="1"/>
</dbReference>
<dbReference type="Pfam" id="PF14651">
    <property type="entry name" value="Lipocalin_7"/>
    <property type="match status" value="1"/>
</dbReference>
<dbReference type="AlphaFoldDB" id="V5I8Z4"/>
<dbReference type="EMBL" id="GALX01003830">
    <property type="protein sequence ID" value="JAB64636.1"/>
    <property type="molecule type" value="Transcribed_RNA"/>
</dbReference>
<accession>V5I8Z4</accession>
<dbReference type="SUPFAM" id="SSF50814">
    <property type="entry name" value="Lipocalins"/>
    <property type="match status" value="1"/>
</dbReference>
<evidence type="ECO:0000313" key="1">
    <source>
        <dbReference type="EMBL" id="JAB64636.1"/>
    </source>
</evidence>
<gene>
    <name evidence="1" type="primary">FABP4</name>
</gene>
<organism evidence="1">
    <name type="scientific">Anoplophora glabripennis</name>
    <name type="common">Asian longhorn beetle</name>
    <name type="synonym">Anoplophora nobilis</name>
    <dbReference type="NCBI Taxonomy" id="217634"/>
    <lineage>
        <taxon>Eukaryota</taxon>
        <taxon>Metazoa</taxon>
        <taxon>Ecdysozoa</taxon>
        <taxon>Arthropoda</taxon>
        <taxon>Hexapoda</taxon>
        <taxon>Insecta</taxon>
        <taxon>Pterygota</taxon>
        <taxon>Neoptera</taxon>
        <taxon>Endopterygota</taxon>
        <taxon>Coleoptera</taxon>
        <taxon>Polyphaga</taxon>
        <taxon>Cucujiformia</taxon>
        <taxon>Chrysomeloidea</taxon>
        <taxon>Cerambycidae</taxon>
        <taxon>Lamiinae</taxon>
        <taxon>Lamiini</taxon>
        <taxon>Anoplophora</taxon>
    </lineage>
</organism>